<sequence>MKKLFYISFLSFLLISCDSLGTILSSPGIYQGGGYGSSSSAQAEREYQEVAANYQEDSASVLSELLSDDAASSNAAIVIENASACNIVITVSGNGYYKKVPIAAGKIRGVVVKKGVYRLSGQVCNARYDQVKNADTSVTIKLRN</sequence>
<protein>
    <recommendedName>
        <fullName evidence="2">DUF6759 domain-containing protein</fullName>
    </recommendedName>
</protein>
<dbReference type="EMBL" id="BMLV01000002">
    <property type="protein sequence ID" value="GGP02886.1"/>
    <property type="molecule type" value="Genomic_DNA"/>
</dbReference>
<evidence type="ECO:0000256" key="1">
    <source>
        <dbReference type="SAM" id="SignalP"/>
    </source>
</evidence>
<evidence type="ECO:0000259" key="2">
    <source>
        <dbReference type="Pfam" id="PF20545"/>
    </source>
</evidence>
<name>A0ABQ2NI86_9FLAO</name>
<dbReference type="InterPro" id="IPR046647">
    <property type="entry name" value="DUF6759"/>
</dbReference>
<reference evidence="4" key="1">
    <citation type="journal article" date="2019" name="Int. J. Syst. Evol. Microbiol.">
        <title>The Global Catalogue of Microorganisms (GCM) 10K type strain sequencing project: providing services to taxonomists for standard genome sequencing and annotation.</title>
        <authorList>
            <consortium name="The Broad Institute Genomics Platform"/>
            <consortium name="The Broad Institute Genome Sequencing Center for Infectious Disease"/>
            <person name="Wu L."/>
            <person name="Ma J."/>
        </authorList>
    </citation>
    <scope>NUCLEOTIDE SEQUENCE [LARGE SCALE GENOMIC DNA]</scope>
    <source>
        <strain evidence="4">CGMCC 1.7656</strain>
    </source>
</reference>
<evidence type="ECO:0000313" key="3">
    <source>
        <dbReference type="EMBL" id="GGP02886.1"/>
    </source>
</evidence>
<feature type="domain" description="DUF6759" evidence="2">
    <location>
        <begin position="54"/>
        <end position="143"/>
    </location>
</feature>
<evidence type="ECO:0000313" key="4">
    <source>
        <dbReference type="Proteomes" id="UP000620064"/>
    </source>
</evidence>
<gene>
    <name evidence="3" type="ORF">GCM10010992_09080</name>
</gene>
<dbReference type="RefSeq" id="WP_188616908.1">
    <property type="nucleotide sequence ID" value="NZ_BMLV01000002.1"/>
</dbReference>
<keyword evidence="1" id="KW-0732">Signal</keyword>
<dbReference type="Proteomes" id="UP000620064">
    <property type="component" value="Unassembled WGS sequence"/>
</dbReference>
<dbReference type="Pfam" id="PF20545">
    <property type="entry name" value="DUF6759"/>
    <property type="match status" value="1"/>
</dbReference>
<organism evidence="3 4">
    <name type="scientific">Cloacibacterium rupense</name>
    <dbReference type="NCBI Taxonomy" id="517423"/>
    <lineage>
        <taxon>Bacteria</taxon>
        <taxon>Pseudomonadati</taxon>
        <taxon>Bacteroidota</taxon>
        <taxon>Flavobacteriia</taxon>
        <taxon>Flavobacteriales</taxon>
        <taxon>Weeksellaceae</taxon>
    </lineage>
</organism>
<comment type="caution">
    <text evidence="3">The sequence shown here is derived from an EMBL/GenBank/DDBJ whole genome shotgun (WGS) entry which is preliminary data.</text>
</comment>
<proteinExistence type="predicted"/>
<accession>A0ABQ2NI86</accession>
<feature type="chain" id="PRO_5046891486" description="DUF6759 domain-containing protein" evidence="1">
    <location>
        <begin position="22"/>
        <end position="144"/>
    </location>
</feature>
<dbReference type="PROSITE" id="PS51257">
    <property type="entry name" value="PROKAR_LIPOPROTEIN"/>
    <property type="match status" value="1"/>
</dbReference>
<keyword evidence="4" id="KW-1185">Reference proteome</keyword>
<feature type="signal peptide" evidence="1">
    <location>
        <begin position="1"/>
        <end position="21"/>
    </location>
</feature>